<comment type="subunit">
    <text evidence="10">Monomer. Associates with 30S ribosomal subunit, binds 16S rRNA.</text>
</comment>
<dbReference type="HAMAP" id="MF_01820">
    <property type="entry name" value="GTPase_RsgA"/>
    <property type="match status" value="1"/>
</dbReference>
<dbReference type="InterPro" id="IPR010914">
    <property type="entry name" value="RsgA_GTPase_dom"/>
</dbReference>
<evidence type="ECO:0000256" key="8">
    <source>
        <dbReference type="ARBA" id="ARBA00022884"/>
    </source>
</evidence>
<keyword evidence="6 10" id="KW-0378">Hydrolase</keyword>
<dbReference type="STRING" id="1235802.C823_00914"/>
<feature type="domain" description="EngC GTPase" evidence="11">
    <location>
        <begin position="74"/>
        <end position="221"/>
    </location>
</feature>
<accession>N2B807</accession>
<dbReference type="HOGENOM" id="CLU_033617_2_1_9"/>
<keyword evidence="9 10" id="KW-0342">GTP-binding</keyword>
<organism evidence="13 14">
    <name type="scientific">Eubacterium plexicaudatum ASF492</name>
    <dbReference type="NCBI Taxonomy" id="1235802"/>
    <lineage>
        <taxon>Bacteria</taxon>
        <taxon>Bacillati</taxon>
        <taxon>Bacillota</taxon>
        <taxon>Clostridia</taxon>
        <taxon>Eubacteriales</taxon>
        <taxon>Eubacteriaceae</taxon>
        <taxon>Eubacterium</taxon>
    </lineage>
</organism>
<evidence type="ECO:0000256" key="10">
    <source>
        <dbReference type="HAMAP-Rule" id="MF_01820"/>
    </source>
</evidence>
<dbReference type="GO" id="GO:0005525">
    <property type="term" value="F:GTP binding"/>
    <property type="evidence" value="ECO:0007669"/>
    <property type="project" value="UniProtKB-UniRule"/>
</dbReference>
<keyword evidence="8 10" id="KW-0694">RNA-binding</keyword>
<dbReference type="PROSITE" id="PS51721">
    <property type="entry name" value="G_CP"/>
    <property type="match status" value="1"/>
</dbReference>
<keyword evidence="3 10" id="KW-0479">Metal-binding</keyword>
<dbReference type="InterPro" id="IPR012340">
    <property type="entry name" value="NA-bd_OB-fold"/>
</dbReference>
<dbReference type="Pfam" id="PF03193">
    <property type="entry name" value="RsgA_GTPase"/>
    <property type="match status" value="1"/>
</dbReference>
<evidence type="ECO:0000256" key="5">
    <source>
        <dbReference type="ARBA" id="ARBA00022741"/>
    </source>
</evidence>
<gene>
    <name evidence="10" type="primary">rsgA</name>
    <name evidence="13" type="ORF">C823_00914</name>
</gene>
<comment type="caution">
    <text evidence="13">The sequence shown here is derived from an EMBL/GenBank/DDBJ whole genome shotgun (WGS) entry which is preliminary data.</text>
</comment>
<evidence type="ECO:0000256" key="2">
    <source>
        <dbReference type="ARBA" id="ARBA00022517"/>
    </source>
</evidence>
<protein>
    <recommendedName>
        <fullName evidence="10">Small ribosomal subunit biogenesis GTPase RsgA</fullName>
        <ecNumber evidence="10">3.6.1.-</ecNumber>
    </recommendedName>
</protein>
<evidence type="ECO:0000313" key="13">
    <source>
        <dbReference type="EMBL" id="EMZ36546.1"/>
    </source>
</evidence>
<reference evidence="13 14" key="1">
    <citation type="journal article" date="2014" name="Genome Announc.">
        <title>Draft genome sequences of the altered schaedler flora, a defined bacterial community from gnotobiotic mice.</title>
        <authorList>
            <person name="Wannemuehler M.J."/>
            <person name="Overstreet A.M."/>
            <person name="Ward D.V."/>
            <person name="Phillips G.J."/>
        </authorList>
    </citation>
    <scope>NUCLEOTIDE SEQUENCE [LARGE SCALE GENOMIC DNA]</scope>
    <source>
        <strain evidence="13 14">ASF492</strain>
    </source>
</reference>
<evidence type="ECO:0000256" key="9">
    <source>
        <dbReference type="ARBA" id="ARBA00023134"/>
    </source>
</evidence>
<evidence type="ECO:0000256" key="7">
    <source>
        <dbReference type="ARBA" id="ARBA00022833"/>
    </source>
</evidence>
<sequence>MQGKILKGISGFYYVHIAESGIYECRAKGVFRQQKMKPLTGDLVEIAVINEAEKTGNVEKILPRKNELFRPAVANIDMALVIFAAASPQPNLNLLDRFLIRMRMQHMPVTICFNKMELLTEQQRTGLAQIYEGCGCPVLFTSAKYKEGMDTLRQALAGKTVAASGPSGVGKSSLINLLQPQALMETGEISRKIERGKQTTRHTQLIHIEGNSYIMDTPGFSSLFLPDMEKEELQQYYMEFAQYEPQCRFQGCSHISEPDCGVKDALAAGRIHPIRYENYKLLYEELKSRRKY</sequence>
<dbReference type="PATRIC" id="fig|1235802.3.peg.981"/>
<dbReference type="PANTHER" id="PTHR32120">
    <property type="entry name" value="SMALL RIBOSOMAL SUBUNIT BIOGENESIS GTPASE RSGA"/>
    <property type="match status" value="1"/>
</dbReference>
<dbReference type="EMBL" id="AQFT01000023">
    <property type="protein sequence ID" value="EMZ36546.1"/>
    <property type="molecule type" value="Genomic_DNA"/>
</dbReference>
<keyword evidence="7 10" id="KW-0862">Zinc</keyword>
<feature type="domain" description="CP-type G" evidence="12">
    <location>
        <begin position="65"/>
        <end position="223"/>
    </location>
</feature>
<dbReference type="InterPro" id="IPR030378">
    <property type="entry name" value="G_CP_dom"/>
</dbReference>
<feature type="binding site" evidence="10">
    <location>
        <position position="252"/>
    </location>
    <ligand>
        <name>Zn(2+)</name>
        <dbReference type="ChEBI" id="CHEBI:29105"/>
    </ligand>
</feature>
<keyword evidence="5 10" id="KW-0547">Nucleotide-binding</keyword>
<keyword evidence="14" id="KW-1185">Reference proteome</keyword>
<feature type="binding site" evidence="10">
    <location>
        <position position="247"/>
    </location>
    <ligand>
        <name>Zn(2+)</name>
        <dbReference type="ChEBI" id="CHEBI:29105"/>
    </ligand>
</feature>
<dbReference type="CDD" id="cd01854">
    <property type="entry name" value="YjeQ_EngC"/>
    <property type="match status" value="1"/>
</dbReference>
<evidence type="ECO:0000256" key="4">
    <source>
        <dbReference type="ARBA" id="ARBA00022730"/>
    </source>
</evidence>
<proteinExistence type="inferred from homology"/>
<dbReference type="Pfam" id="PF16745">
    <property type="entry name" value="RsgA_N"/>
    <property type="match status" value="1"/>
</dbReference>
<evidence type="ECO:0000256" key="1">
    <source>
        <dbReference type="ARBA" id="ARBA00022490"/>
    </source>
</evidence>
<evidence type="ECO:0000256" key="3">
    <source>
        <dbReference type="ARBA" id="ARBA00022723"/>
    </source>
</evidence>
<comment type="subcellular location">
    <subcellularLocation>
        <location evidence="10">Cytoplasm</location>
    </subcellularLocation>
</comment>
<dbReference type="GO" id="GO:0019843">
    <property type="term" value="F:rRNA binding"/>
    <property type="evidence" value="ECO:0007669"/>
    <property type="project" value="UniProtKB-KW"/>
</dbReference>
<dbReference type="GO" id="GO:0003924">
    <property type="term" value="F:GTPase activity"/>
    <property type="evidence" value="ECO:0007669"/>
    <property type="project" value="UniProtKB-UniRule"/>
</dbReference>
<comment type="caution">
    <text evidence="10">Lacks conserved residue(s) required for the propagation of feature annotation.</text>
</comment>
<keyword evidence="4 10" id="KW-0699">rRNA-binding</keyword>
<dbReference type="Gene3D" id="1.10.40.50">
    <property type="entry name" value="Probable gtpase engc, domain 3"/>
    <property type="match status" value="1"/>
</dbReference>
<dbReference type="eggNOG" id="COG1162">
    <property type="taxonomic scope" value="Bacteria"/>
</dbReference>
<dbReference type="PROSITE" id="PS50936">
    <property type="entry name" value="ENGC_GTPASE"/>
    <property type="match status" value="1"/>
</dbReference>
<dbReference type="InterPro" id="IPR027417">
    <property type="entry name" value="P-loop_NTPase"/>
</dbReference>
<comment type="similarity">
    <text evidence="10">Belongs to the TRAFAC class YlqF/YawG GTPase family. RsgA subfamily.</text>
</comment>
<dbReference type="CDD" id="cd04466">
    <property type="entry name" value="S1_YloQ_GTPase"/>
    <property type="match status" value="1"/>
</dbReference>
<dbReference type="SUPFAM" id="SSF50249">
    <property type="entry name" value="Nucleic acid-binding proteins"/>
    <property type="match status" value="1"/>
</dbReference>
<evidence type="ECO:0000256" key="6">
    <source>
        <dbReference type="ARBA" id="ARBA00022801"/>
    </source>
</evidence>
<feature type="binding site" evidence="10">
    <location>
        <begin position="165"/>
        <end position="173"/>
    </location>
    <ligand>
        <name>GTP</name>
        <dbReference type="ChEBI" id="CHEBI:37565"/>
    </ligand>
</feature>
<dbReference type="GO" id="GO:0046872">
    <property type="term" value="F:metal ion binding"/>
    <property type="evidence" value="ECO:0007669"/>
    <property type="project" value="UniProtKB-KW"/>
</dbReference>
<dbReference type="Proteomes" id="UP000012589">
    <property type="component" value="Unassembled WGS sequence"/>
</dbReference>
<dbReference type="InterPro" id="IPR031944">
    <property type="entry name" value="RsgA_N"/>
</dbReference>
<dbReference type="AlphaFoldDB" id="N2B807"/>
<feature type="binding site" evidence="10">
    <location>
        <position position="260"/>
    </location>
    <ligand>
        <name>Zn(2+)</name>
        <dbReference type="ChEBI" id="CHEBI:29105"/>
    </ligand>
</feature>
<feature type="binding site" evidence="10">
    <location>
        <position position="254"/>
    </location>
    <ligand>
        <name>Zn(2+)</name>
        <dbReference type="ChEBI" id="CHEBI:29105"/>
    </ligand>
</feature>
<evidence type="ECO:0000259" key="11">
    <source>
        <dbReference type="PROSITE" id="PS50936"/>
    </source>
</evidence>
<name>N2B807_9FIRM</name>
<comment type="function">
    <text evidence="10">One of several proteins that assist in the late maturation steps of the functional core of the 30S ribosomal subunit. Helps release RbfA from mature subunits. May play a role in the assembly of ribosomal proteins into the subunit. Circularly permuted GTPase that catalyzes slow GTP hydrolysis, GTPase activity is stimulated by the 30S ribosomal subunit.</text>
</comment>
<comment type="cofactor">
    <cofactor evidence="10">
        <name>Zn(2+)</name>
        <dbReference type="ChEBI" id="CHEBI:29105"/>
    </cofactor>
    <text evidence="10">Binds 1 zinc ion per subunit.</text>
</comment>
<dbReference type="GO" id="GO:0042274">
    <property type="term" value="P:ribosomal small subunit biogenesis"/>
    <property type="evidence" value="ECO:0007669"/>
    <property type="project" value="UniProtKB-UniRule"/>
</dbReference>
<dbReference type="GO" id="GO:0005737">
    <property type="term" value="C:cytoplasm"/>
    <property type="evidence" value="ECO:0007669"/>
    <property type="project" value="UniProtKB-SubCell"/>
</dbReference>
<dbReference type="InterPro" id="IPR004881">
    <property type="entry name" value="Ribosome_biogen_GTPase_RsgA"/>
</dbReference>
<dbReference type="Gene3D" id="2.40.50.140">
    <property type="entry name" value="Nucleic acid-binding proteins"/>
    <property type="match status" value="1"/>
</dbReference>
<keyword evidence="2 10" id="KW-0690">Ribosome biogenesis</keyword>
<dbReference type="Gene3D" id="3.40.50.300">
    <property type="entry name" value="P-loop containing nucleotide triphosphate hydrolases"/>
    <property type="match status" value="1"/>
</dbReference>
<dbReference type="OrthoDB" id="9809485at2"/>
<dbReference type="NCBIfam" id="TIGR00157">
    <property type="entry name" value="ribosome small subunit-dependent GTPase A"/>
    <property type="match status" value="1"/>
</dbReference>
<evidence type="ECO:0000259" key="12">
    <source>
        <dbReference type="PROSITE" id="PS51721"/>
    </source>
</evidence>
<dbReference type="PANTHER" id="PTHR32120:SF11">
    <property type="entry name" value="SMALL RIBOSOMAL SUBUNIT BIOGENESIS GTPASE RSGA 1, MITOCHONDRIAL-RELATED"/>
    <property type="match status" value="1"/>
</dbReference>
<evidence type="ECO:0000313" key="14">
    <source>
        <dbReference type="Proteomes" id="UP000012589"/>
    </source>
</evidence>
<dbReference type="EC" id="3.6.1.-" evidence="10"/>
<keyword evidence="1 10" id="KW-0963">Cytoplasm</keyword>
<dbReference type="SUPFAM" id="SSF52540">
    <property type="entry name" value="P-loop containing nucleoside triphosphate hydrolases"/>
    <property type="match status" value="1"/>
</dbReference>